<name>A0ABN9U7F9_9DINO</name>
<organism evidence="3 4">
    <name type="scientific">Prorocentrum cordatum</name>
    <dbReference type="NCBI Taxonomy" id="2364126"/>
    <lineage>
        <taxon>Eukaryota</taxon>
        <taxon>Sar</taxon>
        <taxon>Alveolata</taxon>
        <taxon>Dinophyceae</taxon>
        <taxon>Prorocentrales</taxon>
        <taxon>Prorocentraceae</taxon>
        <taxon>Prorocentrum</taxon>
    </lineage>
</organism>
<dbReference type="PANTHER" id="PTHR38483:SF1">
    <property type="entry name" value="ION TRANSPORT DOMAIN-CONTAINING PROTEIN"/>
    <property type="match status" value="1"/>
</dbReference>
<dbReference type="PANTHER" id="PTHR38483">
    <property type="entry name" value="CHROMOSOME 1, WHOLE GENOME SHOTGUN SEQUENCE"/>
    <property type="match status" value="1"/>
</dbReference>
<proteinExistence type="predicted"/>
<evidence type="ECO:0000313" key="4">
    <source>
        <dbReference type="Proteomes" id="UP001189429"/>
    </source>
</evidence>
<keyword evidence="2" id="KW-0472">Membrane</keyword>
<evidence type="ECO:0000313" key="3">
    <source>
        <dbReference type="EMBL" id="CAK0855056.1"/>
    </source>
</evidence>
<feature type="region of interest" description="Disordered" evidence="1">
    <location>
        <begin position="110"/>
        <end position="144"/>
    </location>
</feature>
<comment type="caution">
    <text evidence="3">The sequence shown here is derived from an EMBL/GenBank/DDBJ whole genome shotgun (WGS) entry which is preliminary data.</text>
</comment>
<keyword evidence="2" id="KW-0812">Transmembrane</keyword>
<reference evidence="3" key="1">
    <citation type="submission" date="2023-10" db="EMBL/GenBank/DDBJ databases">
        <authorList>
            <person name="Chen Y."/>
            <person name="Shah S."/>
            <person name="Dougan E. K."/>
            <person name="Thang M."/>
            <person name="Chan C."/>
        </authorList>
    </citation>
    <scope>NUCLEOTIDE SEQUENCE [LARGE SCALE GENOMIC DNA]</scope>
</reference>
<protein>
    <submittedName>
        <fullName evidence="3">Uncharacterized protein</fullName>
    </submittedName>
</protein>
<dbReference type="Proteomes" id="UP001189429">
    <property type="component" value="Unassembled WGS sequence"/>
</dbReference>
<evidence type="ECO:0000256" key="1">
    <source>
        <dbReference type="SAM" id="MobiDB-lite"/>
    </source>
</evidence>
<evidence type="ECO:0000256" key="2">
    <source>
        <dbReference type="SAM" id="Phobius"/>
    </source>
</evidence>
<feature type="transmembrane region" description="Helical" evidence="2">
    <location>
        <begin position="45"/>
        <end position="62"/>
    </location>
</feature>
<dbReference type="EMBL" id="CAUYUJ010015516">
    <property type="protein sequence ID" value="CAK0855056.1"/>
    <property type="molecule type" value="Genomic_DNA"/>
</dbReference>
<sequence>MDTPLRDAPVMLLALESLVTLSLFAEVILRAVVLGSEYLRSWSNLLDSLAAAASAALLFWAAPRASRRRDFEGQKEDVELSQSLVMARIIVQFCRLLLIAQRAKRSHQASGADRHVLQDGRRGRLGSRPGLRGGAGAPAPGAASRGGLRAVALLARMRLGPAPAALWCFSLPVSSFTCAPHARALDASTRSGSMR</sequence>
<feature type="non-terminal residue" evidence="3">
    <location>
        <position position="195"/>
    </location>
</feature>
<feature type="transmembrane region" description="Helical" evidence="2">
    <location>
        <begin position="12"/>
        <end position="33"/>
    </location>
</feature>
<accession>A0ABN9U7F9</accession>
<gene>
    <name evidence="3" type="ORF">PCOR1329_LOCUS45902</name>
</gene>
<keyword evidence="2" id="KW-1133">Transmembrane helix</keyword>
<keyword evidence="4" id="KW-1185">Reference proteome</keyword>
<feature type="compositionally biased region" description="Basic and acidic residues" evidence="1">
    <location>
        <begin position="112"/>
        <end position="122"/>
    </location>
</feature>